<protein>
    <recommendedName>
        <fullName evidence="3">Tetratricopeptide repeat protein</fullName>
    </recommendedName>
</protein>
<reference evidence="1 2" key="1">
    <citation type="journal article" date="2019" name="Int. J. Syst. Evol. Microbiol.">
        <title>The Global Catalogue of Microorganisms (GCM) 10K type strain sequencing project: providing services to taxonomists for standard genome sequencing and annotation.</title>
        <authorList>
            <consortium name="The Broad Institute Genomics Platform"/>
            <consortium name="The Broad Institute Genome Sequencing Center for Infectious Disease"/>
            <person name="Wu L."/>
            <person name="Ma J."/>
        </authorList>
    </citation>
    <scope>NUCLEOTIDE SEQUENCE [LARGE SCALE GENOMIC DNA]</scope>
    <source>
        <strain evidence="1 2">JCM 7356</strain>
    </source>
</reference>
<sequence>MFAGWRDRKHERDLRLATELLSEGDHLMTRGSWVKAEQAFRWAVDLRCDRLGAEAGLTLEARSRLAVALIGLSRREEAEAELRDLVVCCPAVLGEDHGLTSDVRIDLANLLVRKNRLDDAMELALAVLRCRPAPDEFGLMAWGTKLRVYAAQGRHREAADEAQTLREQNAQVYGENHIRTLKAGADRVQNLVFLGEYETAERECRALIDQHGKQDQLWLAVMNALILALNGLGRHDQAETAARKALKQEARITKPGGDWRVVLGLGLARSLSGRGHHEEALRVASQATAEALRSPGVRVSLMAPIATVTARALLGLERLEDAEAEARRAVELAEPNLSPIHHSFLEAATTLGSVLAAQNRRAEAEEQLTRCATAWREHFGPHHPRTVAIEAELATLRS</sequence>
<evidence type="ECO:0000313" key="2">
    <source>
        <dbReference type="Proteomes" id="UP001500305"/>
    </source>
</evidence>
<dbReference type="PANTHER" id="PTHR46082">
    <property type="entry name" value="ATP/GTP-BINDING PROTEIN-RELATED"/>
    <property type="match status" value="1"/>
</dbReference>
<name>A0ABN3F1J7_9ACTN</name>
<dbReference type="Pfam" id="PF13374">
    <property type="entry name" value="TPR_10"/>
    <property type="match status" value="2"/>
</dbReference>
<dbReference type="EMBL" id="BAAATR010000072">
    <property type="protein sequence ID" value="GAA2280032.1"/>
    <property type="molecule type" value="Genomic_DNA"/>
</dbReference>
<dbReference type="Pfam" id="PF07721">
    <property type="entry name" value="TPR_4"/>
    <property type="match status" value="2"/>
</dbReference>
<comment type="caution">
    <text evidence="1">The sequence shown here is derived from an EMBL/GenBank/DDBJ whole genome shotgun (WGS) entry which is preliminary data.</text>
</comment>
<dbReference type="InterPro" id="IPR011990">
    <property type="entry name" value="TPR-like_helical_dom_sf"/>
</dbReference>
<proteinExistence type="predicted"/>
<dbReference type="Gene3D" id="1.25.40.10">
    <property type="entry name" value="Tetratricopeptide repeat domain"/>
    <property type="match status" value="3"/>
</dbReference>
<dbReference type="Proteomes" id="UP001500305">
    <property type="component" value="Unassembled WGS sequence"/>
</dbReference>
<dbReference type="PANTHER" id="PTHR46082:SF6">
    <property type="entry name" value="AAA+ ATPASE DOMAIN-CONTAINING PROTEIN-RELATED"/>
    <property type="match status" value="1"/>
</dbReference>
<gene>
    <name evidence="1" type="ORF">GCM10010430_77590</name>
</gene>
<keyword evidence="2" id="KW-1185">Reference proteome</keyword>
<evidence type="ECO:0008006" key="3">
    <source>
        <dbReference type="Google" id="ProtNLM"/>
    </source>
</evidence>
<accession>A0ABN3F1J7</accession>
<evidence type="ECO:0000313" key="1">
    <source>
        <dbReference type="EMBL" id="GAA2280032.1"/>
    </source>
</evidence>
<dbReference type="SUPFAM" id="SSF48452">
    <property type="entry name" value="TPR-like"/>
    <property type="match status" value="3"/>
</dbReference>
<dbReference type="InterPro" id="IPR011717">
    <property type="entry name" value="TPR-4"/>
</dbReference>
<organism evidence="1 2">
    <name type="scientific">Kitasatospora cystarginea</name>
    <dbReference type="NCBI Taxonomy" id="58350"/>
    <lineage>
        <taxon>Bacteria</taxon>
        <taxon>Bacillati</taxon>
        <taxon>Actinomycetota</taxon>
        <taxon>Actinomycetes</taxon>
        <taxon>Kitasatosporales</taxon>
        <taxon>Streptomycetaceae</taxon>
        <taxon>Kitasatospora</taxon>
    </lineage>
</organism>
<dbReference type="InterPro" id="IPR053137">
    <property type="entry name" value="NLR-like"/>
</dbReference>